<keyword evidence="3" id="KW-1185">Reference proteome</keyword>
<name>A0A1I6MQ30_9BACT</name>
<evidence type="ECO:0000313" key="2">
    <source>
        <dbReference type="EMBL" id="SFS17825.1"/>
    </source>
</evidence>
<protein>
    <submittedName>
        <fullName evidence="2">Uncharacterized protein</fullName>
    </submittedName>
</protein>
<evidence type="ECO:0000256" key="1">
    <source>
        <dbReference type="SAM" id="MobiDB-lite"/>
    </source>
</evidence>
<gene>
    <name evidence="2" type="ORF">SAMN05421771_3269</name>
</gene>
<dbReference type="Proteomes" id="UP000199024">
    <property type="component" value="Unassembled WGS sequence"/>
</dbReference>
<reference evidence="2 3" key="1">
    <citation type="submission" date="2016-10" db="EMBL/GenBank/DDBJ databases">
        <authorList>
            <person name="de Groot N.N."/>
        </authorList>
    </citation>
    <scope>NUCLEOTIDE SEQUENCE [LARGE SCALE GENOMIC DNA]</scope>
    <source>
        <strain evidence="2 3">DSM 21001</strain>
    </source>
</reference>
<dbReference type="RefSeq" id="WP_089840642.1">
    <property type="nucleotide sequence ID" value="NZ_FOZL01000001.1"/>
</dbReference>
<dbReference type="AlphaFoldDB" id="A0A1I6MQ30"/>
<dbReference type="EMBL" id="FOZL01000001">
    <property type="protein sequence ID" value="SFS17825.1"/>
    <property type="molecule type" value="Genomic_DNA"/>
</dbReference>
<evidence type="ECO:0000313" key="3">
    <source>
        <dbReference type="Proteomes" id="UP000199024"/>
    </source>
</evidence>
<feature type="compositionally biased region" description="Polar residues" evidence="1">
    <location>
        <begin position="63"/>
        <end position="83"/>
    </location>
</feature>
<proteinExistence type="predicted"/>
<sequence length="155" mass="16469">MKIVGITVLIALVLLGGYWYNHYRATQAANDGETISPDNSVTTSLAPPDSTPAPAPVNKSAMPGSTSVSTPSKPVITTQTSLKADSDAGSLPASDTIDRQPPNGMVFAGTGKIQVYRQGNITWRINTDTGAACVLFATNREWRKPQVYNNGCRKS</sequence>
<feature type="region of interest" description="Disordered" evidence="1">
    <location>
        <begin position="31"/>
        <end position="101"/>
    </location>
</feature>
<feature type="compositionally biased region" description="Polar residues" evidence="1">
    <location>
        <begin position="36"/>
        <end position="45"/>
    </location>
</feature>
<accession>A0A1I6MQ30</accession>
<organism evidence="2 3">
    <name type="scientific">Granulicella pectinivorans</name>
    <dbReference type="NCBI Taxonomy" id="474950"/>
    <lineage>
        <taxon>Bacteria</taxon>
        <taxon>Pseudomonadati</taxon>
        <taxon>Acidobacteriota</taxon>
        <taxon>Terriglobia</taxon>
        <taxon>Terriglobales</taxon>
        <taxon>Acidobacteriaceae</taxon>
        <taxon>Granulicella</taxon>
    </lineage>
</organism>
<dbReference type="OrthoDB" id="122454at2"/>